<keyword evidence="5" id="KW-1185">Reference proteome</keyword>
<evidence type="ECO:0000259" key="3">
    <source>
        <dbReference type="PROSITE" id="PS50075"/>
    </source>
</evidence>
<dbReference type="PANTHER" id="PTHR43439">
    <property type="entry name" value="PHENYLACETATE-COENZYME A LIGASE"/>
    <property type="match status" value="1"/>
</dbReference>
<dbReference type="EMBL" id="JANPWZ010000243">
    <property type="protein sequence ID" value="KAJ3578218.1"/>
    <property type="molecule type" value="Genomic_DNA"/>
</dbReference>
<dbReference type="PANTHER" id="PTHR43439:SF2">
    <property type="entry name" value="ENZYME, PUTATIVE (JCVI)-RELATED"/>
    <property type="match status" value="1"/>
</dbReference>
<organism evidence="4 5">
    <name type="scientific">Xylaria arbuscula</name>
    <dbReference type="NCBI Taxonomy" id="114810"/>
    <lineage>
        <taxon>Eukaryota</taxon>
        <taxon>Fungi</taxon>
        <taxon>Dikarya</taxon>
        <taxon>Ascomycota</taxon>
        <taxon>Pezizomycotina</taxon>
        <taxon>Sordariomycetes</taxon>
        <taxon>Xylariomycetidae</taxon>
        <taxon>Xylariales</taxon>
        <taxon>Xylariaceae</taxon>
        <taxon>Xylaria</taxon>
    </lineage>
</organism>
<dbReference type="Gene3D" id="3.40.50.12780">
    <property type="entry name" value="N-terminal domain of ligase-like"/>
    <property type="match status" value="1"/>
</dbReference>
<dbReference type="PROSITE" id="PS00455">
    <property type="entry name" value="AMP_BINDING"/>
    <property type="match status" value="1"/>
</dbReference>
<protein>
    <recommendedName>
        <fullName evidence="3">Carrier domain-containing protein</fullName>
    </recommendedName>
</protein>
<dbReference type="InterPro" id="IPR036736">
    <property type="entry name" value="ACP-like_sf"/>
</dbReference>
<reference evidence="4" key="1">
    <citation type="submission" date="2022-07" db="EMBL/GenBank/DDBJ databases">
        <title>Genome Sequence of Xylaria arbuscula.</title>
        <authorList>
            <person name="Buettner E."/>
        </authorList>
    </citation>
    <scope>NUCLEOTIDE SEQUENCE</scope>
    <source>
        <strain evidence="4">VT107</strain>
    </source>
</reference>
<dbReference type="Gene3D" id="1.10.1200.10">
    <property type="entry name" value="ACP-like"/>
    <property type="match status" value="1"/>
</dbReference>
<dbReference type="VEuPathDB" id="FungiDB:F4678DRAFT_486821"/>
<dbReference type="SUPFAM" id="SSF51735">
    <property type="entry name" value="NAD(P)-binding Rossmann-fold domains"/>
    <property type="match status" value="1"/>
</dbReference>
<accession>A0A9W8NKW8</accession>
<dbReference type="Pfam" id="PF07993">
    <property type="entry name" value="NAD_binding_4"/>
    <property type="match status" value="1"/>
</dbReference>
<dbReference type="InterPro" id="IPR020845">
    <property type="entry name" value="AMP-binding_CS"/>
</dbReference>
<dbReference type="InterPro" id="IPR009081">
    <property type="entry name" value="PP-bd_ACP"/>
</dbReference>
<dbReference type="InterPro" id="IPR051414">
    <property type="entry name" value="Adenylate-forming_Reductase"/>
</dbReference>
<keyword evidence="1" id="KW-0596">Phosphopantetheine</keyword>
<dbReference type="PROSITE" id="PS50075">
    <property type="entry name" value="CARRIER"/>
    <property type="match status" value="1"/>
</dbReference>
<dbReference type="InterPro" id="IPR000873">
    <property type="entry name" value="AMP-dep_synth/lig_dom"/>
</dbReference>
<dbReference type="Gene3D" id="3.40.50.720">
    <property type="entry name" value="NAD(P)-binding Rossmann-like Domain"/>
    <property type="match status" value="1"/>
</dbReference>
<dbReference type="AlphaFoldDB" id="A0A9W8NKW8"/>
<dbReference type="InterPro" id="IPR042099">
    <property type="entry name" value="ANL_N_sf"/>
</dbReference>
<evidence type="ECO:0000313" key="5">
    <source>
        <dbReference type="Proteomes" id="UP001148614"/>
    </source>
</evidence>
<dbReference type="Pfam" id="PF00501">
    <property type="entry name" value="AMP-binding"/>
    <property type="match status" value="1"/>
</dbReference>
<evidence type="ECO:0000256" key="2">
    <source>
        <dbReference type="ARBA" id="ARBA00022553"/>
    </source>
</evidence>
<dbReference type="Pfam" id="PF23562">
    <property type="entry name" value="AMP-binding_C_3"/>
    <property type="match status" value="1"/>
</dbReference>
<comment type="caution">
    <text evidence="4">The sequence shown here is derived from an EMBL/GenBank/DDBJ whole genome shotgun (WGS) entry which is preliminary data.</text>
</comment>
<gene>
    <name evidence="4" type="ORF">NPX13_g2342</name>
</gene>
<sequence>MSTISSSAKTPGTQLLPALVDDLAQSDPHRILYSITKARDPSDGFLDINAQSFARAVNRCAWYLQDQIRPGHDFPTITYMGPQDVVYTILVLACSKVGCVPLFNSLRNTLDVHLALFDQTHCDTLLLPTGFQLPVVQQILKARSMRVLEIPGLQYWLDDEAEPQPYPYTKTFEEARHEPLVILHSSGSTGMPKPITLTNGTLSPMEAFTALPSLGQEPAFPALCAGTRVYFGTPLFHSAGLCLCLAGCLYSGFTAVLSPFPVTASLADGVHVHGNVQYSVLIPATLMDLAKDPEYLKNLSRLKYLIFGGALLPQDVGDFLSNYVRLINCLGSTEAGVLPIQACDREDWPYLKVSPVLGHEYRHISGDLYEQVIVRDETLSLYQGVFSTFPSLKEWYMKDVYSPHPTKKDVWLYRGRTDDIISFTNGERINPYEMEGIIKAHPLVVAVLIVGAGRPQSSLLVETASPPQNKIEKDEMTDGIWPAVEDANRQCPSYGRIYHNMILFTSPDKPMLKTSKGTVQRQSTLELYKKELDELYESNDNHVWSPLEGYDGNTDDLERRIREVIKSVSTDINVDTLTLDSDLFESGLNSLQVTVISRALTAWLSSLGPARTVQPRMIYSSPTLSGLLTMVVDLTQDRDSKPNVGNGIEKIQEMYDSYIKELPLRESQPQDCPDDITVLLTGSTGSLGSYILDSLLRNPRISKIYCLTRGKDGLKRLQAAQSAKGLASVDRRVECLDANFSQPHFGLSTQEAYTRLLKDVTHIIHCAWKVDFNQSIDSFGSHIKMVMQMVDFSVHSSFGARIFFVSSIGAISNWHETTGQTRPIPEEIYDDFHVPQPIGYAQSKFIAERVLDTAAKRAGIPVTVCRVGQIAGPTTVAGIWPKEEWLPSAIASSKYMSKLPSYLGRAERVDWVPVDILAQIIVELALASHDKQQADAAVFHIVNPRETNWGKLATSVQKHLSVESEIELVPLEEWIQGLEAFASSGKDPKLNPAVKIIDYFRSLHKQDPIILDTTNAVNMSPSLTNMEAVHDEWMKNWMRQWSL</sequence>
<dbReference type="InterPro" id="IPR036291">
    <property type="entry name" value="NAD(P)-bd_dom_sf"/>
</dbReference>
<dbReference type="Proteomes" id="UP001148614">
    <property type="component" value="Unassembled WGS sequence"/>
</dbReference>
<dbReference type="InterPro" id="IPR013120">
    <property type="entry name" value="FAR_NAD-bd"/>
</dbReference>
<evidence type="ECO:0000313" key="4">
    <source>
        <dbReference type="EMBL" id="KAJ3578218.1"/>
    </source>
</evidence>
<feature type="domain" description="Carrier" evidence="3">
    <location>
        <begin position="555"/>
        <end position="635"/>
    </location>
</feature>
<keyword evidence="2" id="KW-0597">Phosphoprotein</keyword>
<evidence type="ECO:0000256" key="1">
    <source>
        <dbReference type="ARBA" id="ARBA00022450"/>
    </source>
</evidence>
<dbReference type="Pfam" id="PF00550">
    <property type="entry name" value="PP-binding"/>
    <property type="match status" value="1"/>
</dbReference>
<dbReference type="SUPFAM" id="SSF56801">
    <property type="entry name" value="Acetyl-CoA synthetase-like"/>
    <property type="match status" value="1"/>
</dbReference>
<name>A0A9W8NKW8_9PEZI</name>
<proteinExistence type="predicted"/>